<keyword evidence="3" id="KW-1185">Reference proteome</keyword>
<proteinExistence type="predicted"/>
<gene>
    <name evidence="2" type="ORF">BR63_18320</name>
</gene>
<dbReference type="OrthoDB" id="3192849at2"/>
<evidence type="ECO:0000313" key="3">
    <source>
        <dbReference type="Proteomes" id="UP000515847"/>
    </source>
</evidence>
<evidence type="ECO:0000313" key="2">
    <source>
        <dbReference type="EMBL" id="QNB48048.1"/>
    </source>
</evidence>
<protein>
    <submittedName>
        <fullName evidence="2">DUF3343 domain-containing protein</fullName>
    </submittedName>
</protein>
<evidence type="ECO:0000259" key="1">
    <source>
        <dbReference type="Pfam" id="PF11823"/>
    </source>
</evidence>
<accession>A0A7G6E7J4</accession>
<dbReference type="Pfam" id="PF11823">
    <property type="entry name" value="Se_S_carrier"/>
    <property type="match status" value="1"/>
</dbReference>
<dbReference type="Proteomes" id="UP000515847">
    <property type="component" value="Chromosome"/>
</dbReference>
<sequence length="72" mass="8052">MKDVILIFSSVHHTLGAEEQLMKTTWHFLVVPVPPHINEGCGLGIQIEENEVVAVLQYLEEKGFSPVKVVNL</sequence>
<dbReference type="InterPro" id="IPR021778">
    <property type="entry name" value="Se/S_carrier-like"/>
</dbReference>
<dbReference type="AlphaFoldDB" id="A0A7G6E7J4"/>
<dbReference type="RefSeq" id="WP_034420469.1">
    <property type="nucleotide sequence ID" value="NZ_CP045798.1"/>
</dbReference>
<reference evidence="2 3" key="1">
    <citation type="journal article" date="2019" name="Front. Microbiol.">
        <title>Thermoanaerosceptrum fracticalcis gen. nov. sp. nov., a Novel Fumarate-Fermenting Microorganism From a Deep Fractured Carbonate Aquifer of the US Great Basin.</title>
        <authorList>
            <person name="Hamilton-Brehm S.D."/>
            <person name="Stewart L.E."/>
            <person name="Zavarin M."/>
            <person name="Caldwell M."/>
            <person name="Lawson P.A."/>
            <person name="Onstott T.C."/>
            <person name="Grzymski J."/>
            <person name="Neveux I."/>
            <person name="Lollar B.S."/>
            <person name="Russell C.E."/>
            <person name="Moser D.P."/>
        </authorList>
    </citation>
    <scope>NUCLEOTIDE SEQUENCE [LARGE SCALE GENOMIC DNA]</scope>
    <source>
        <strain evidence="2 3">DRI-13</strain>
    </source>
</reference>
<name>A0A7G6E7J4_THEFR</name>
<organism evidence="2 3">
    <name type="scientific">Thermanaerosceptrum fracticalcis</name>
    <dbReference type="NCBI Taxonomy" id="1712410"/>
    <lineage>
        <taxon>Bacteria</taxon>
        <taxon>Bacillati</taxon>
        <taxon>Bacillota</taxon>
        <taxon>Clostridia</taxon>
        <taxon>Eubacteriales</taxon>
        <taxon>Peptococcaceae</taxon>
        <taxon>Thermanaerosceptrum</taxon>
    </lineage>
</organism>
<dbReference type="KEGG" id="tfr:BR63_18320"/>
<feature type="domain" description="Putative Se/S carrier protein-like" evidence="1">
    <location>
        <begin position="4"/>
        <end position="69"/>
    </location>
</feature>
<dbReference type="EMBL" id="CP045798">
    <property type="protein sequence ID" value="QNB48048.1"/>
    <property type="molecule type" value="Genomic_DNA"/>
</dbReference>